<reference evidence="2" key="1">
    <citation type="submission" date="2019-03" db="EMBL/GenBank/DDBJ databases">
        <title>Long read genome sequence of the mycoparasitic Pythium oligandrum ATCC 38472 isolated from sugarbeet rhizosphere.</title>
        <authorList>
            <person name="Gaulin E."/>
        </authorList>
    </citation>
    <scope>NUCLEOTIDE SEQUENCE</scope>
    <source>
        <strain evidence="2">ATCC 38472_TT</strain>
    </source>
</reference>
<organism evidence="2 3">
    <name type="scientific">Pythium oligandrum</name>
    <name type="common">Mycoparasitic fungus</name>
    <dbReference type="NCBI Taxonomy" id="41045"/>
    <lineage>
        <taxon>Eukaryota</taxon>
        <taxon>Sar</taxon>
        <taxon>Stramenopiles</taxon>
        <taxon>Oomycota</taxon>
        <taxon>Peronosporomycetes</taxon>
        <taxon>Pythiales</taxon>
        <taxon>Pythiaceae</taxon>
        <taxon>Pythium</taxon>
    </lineage>
</organism>
<gene>
    <name evidence="2" type="ORF">Poli38472_014502</name>
</gene>
<name>A0A8K1CCW4_PYTOL</name>
<sequence>MRVSLLLVLCGWLQYCPAADASSTITTETFVQSPPEVFASVPSDNGSIVHDAASKSGFLNLRKGLTHPETEYHMPPVRAVHARAVSDLPVLDDVLNRFISVFGPSDNVTGYVAAMDSVTTASVEGALYYVQTQGINQRLRPGNVRCRRHNDIQFLVFYEVMIAQPNAPLTLYKHDRRRVPEYGPFVAMDHGRCSPLTGPSANGTDVFPPECLAFNGMGDQPLLGPYVGAESKMKDANAPYPDAYWFSFPGSCPLQPWILKTPACRAQTRSGLCEPGETPDGVACTFAYNILGFLPLDDLVGISRTLNNATNKPFANFSEFCRFGHVEFDATDEGDVVQSLPFWTNPQDVRYNNLRTQQVLTAYRRLASPDGTSSQIDPRLRAKMQPLPSIQELRDSNPPCYMTVPMCSQAKFGCRRETYAQICRVCVQEEAGCVVTPSTFEFPELGTMENEAVDASAATSLWMSWWWMTPWTLLCVYY</sequence>
<keyword evidence="1" id="KW-0732">Signal</keyword>
<protein>
    <recommendedName>
        <fullName evidence="4">Secreted protein</fullName>
    </recommendedName>
</protein>
<feature type="signal peptide" evidence="1">
    <location>
        <begin position="1"/>
        <end position="21"/>
    </location>
</feature>
<proteinExistence type="predicted"/>
<comment type="caution">
    <text evidence="2">The sequence shown here is derived from an EMBL/GenBank/DDBJ whole genome shotgun (WGS) entry which is preliminary data.</text>
</comment>
<keyword evidence="3" id="KW-1185">Reference proteome</keyword>
<dbReference type="OrthoDB" id="125391at2759"/>
<feature type="chain" id="PRO_5035423868" description="Secreted protein" evidence="1">
    <location>
        <begin position="22"/>
        <end position="478"/>
    </location>
</feature>
<dbReference type="PANTHER" id="PTHR33946:SF4">
    <property type="entry name" value="COAGULATION FACTOR XI"/>
    <property type="match status" value="1"/>
</dbReference>
<accession>A0A8K1CCW4</accession>
<evidence type="ECO:0000256" key="1">
    <source>
        <dbReference type="SAM" id="SignalP"/>
    </source>
</evidence>
<dbReference type="AlphaFoldDB" id="A0A8K1CCW4"/>
<dbReference type="Proteomes" id="UP000794436">
    <property type="component" value="Unassembled WGS sequence"/>
</dbReference>
<evidence type="ECO:0000313" key="3">
    <source>
        <dbReference type="Proteomes" id="UP000794436"/>
    </source>
</evidence>
<dbReference type="PANTHER" id="PTHR33946">
    <property type="match status" value="1"/>
</dbReference>
<dbReference type="EMBL" id="SPLM01000078">
    <property type="protein sequence ID" value="TMW61041.1"/>
    <property type="molecule type" value="Genomic_DNA"/>
</dbReference>
<evidence type="ECO:0008006" key="4">
    <source>
        <dbReference type="Google" id="ProtNLM"/>
    </source>
</evidence>
<evidence type="ECO:0000313" key="2">
    <source>
        <dbReference type="EMBL" id="TMW61041.1"/>
    </source>
</evidence>